<evidence type="ECO:0000313" key="2">
    <source>
        <dbReference type="EMBL" id="GJS56339.1"/>
    </source>
</evidence>
<organism evidence="2 3">
    <name type="scientific">Tanacetum coccineum</name>
    <dbReference type="NCBI Taxonomy" id="301880"/>
    <lineage>
        <taxon>Eukaryota</taxon>
        <taxon>Viridiplantae</taxon>
        <taxon>Streptophyta</taxon>
        <taxon>Embryophyta</taxon>
        <taxon>Tracheophyta</taxon>
        <taxon>Spermatophyta</taxon>
        <taxon>Magnoliopsida</taxon>
        <taxon>eudicotyledons</taxon>
        <taxon>Gunneridae</taxon>
        <taxon>Pentapetalae</taxon>
        <taxon>asterids</taxon>
        <taxon>campanulids</taxon>
        <taxon>Asterales</taxon>
        <taxon>Asteraceae</taxon>
        <taxon>Asteroideae</taxon>
        <taxon>Anthemideae</taxon>
        <taxon>Anthemidinae</taxon>
        <taxon>Tanacetum</taxon>
    </lineage>
</organism>
<accession>A0ABQ4WTU7</accession>
<gene>
    <name evidence="2" type="ORF">Tco_0629701</name>
</gene>
<feature type="region of interest" description="Disordered" evidence="1">
    <location>
        <begin position="66"/>
        <end position="102"/>
    </location>
</feature>
<proteinExistence type="predicted"/>
<comment type="caution">
    <text evidence="2">The sequence shown here is derived from an EMBL/GenBank/DDBJ whole genome shotgun (WGS) entry which is preliminary data.</text>
</comment>
<sequence length="139" mass="15298">MARPTLKKIHTSHLISTSHLIPTNSTTTLPSSSTNELIHDCNPINIETHHQTPLPPNAATIVHCKPSTTKRRNITETSASKKPPSGATNFRRQKRGRHQESPSLLPPYLLLYQKDTPTVALTSFSSSWTAVTALQESVV</sequence>
<reference evidence="2" key="2">
    <citation type="submission" date="2022-01" db="EMBL/GenBank/DDBJ databases">
        <authorList>
            <person name="Yamashiro T."/>
            <person name="Shiraishi A."/>
            <person name="Satake H."/>
            <person name="Nakayama K."/>
        </authorList>
    </citation>
    <scope>NUCLEOTIDE SEQUENCE</scope>
</reference>
<evidence type="ECO:0000313" key="3">
    <source>
        <dbReference type="Proteomes" id="UP001151760"/>
    </source>
</evidence>
<feature type="compositionally biased region" description="Polar residues" evidence="1">
    <location>
        <begin position="75"/>
        <end position="90"/>
    </location>
</feature>
<dbReference type="Proteomes" id="UP001151760">
    <property type="component" value="Unassembled WGS sequence"/>
</dbReference>
<name>A0ABQ4WTU7_9ASTR</name>
<evidence type="ECO:0000256" key="1">
    <source>
        <dbReference type="SAM" id="MobiDB-lite"/>
    </source>
</evidence>
<reference evidence="2" key="1">
    <citation type="journal article" date="2022" name="Int. J. Mol. Sci.">
        <title>Draft Genome of Tanacetum Coccineum: Genomic Comparison of Closely Related Tanacetum-Family Plants.</title>
        <authorList>
            <person name="Yamashiro T."/>
            <person name="Shiraishi A."/>
            <person name="Nakayama K."/>
            <person name="Satake H."/>
        </authorList>
    </citation>
    <scope>NUCLEOTIDE SEQUENCE</scope>
</reference>
<keyword evidence="3" id="KW-1185">Reference proteome</keyword>
<dbReference type="EMBL" id="BQNB010008929">
    <property type="protein sequence ID" value="GJS56339.1"/>
    <property type="molecule type" value="Genomic_DNA"/>
</dbReference>
<protein>
    <submittedName>
        <fullName evidence="2">Uncharacterized protein</fullName>
    </submittedName>
</protein>